<dbReference type="EMBL" id="QPFP01000022">
    <property type="protein sequence ID" value="TEB30605.1"/>
    <property type="molecule type" value="Genomic_DNA"/>
</dbReference>
<gene>
    <name evidence="2" type="ORF">FA13DRAFT_1774733</name>
</gene>
<feature type="region of interest" description="Disordered" evidence="1">
    <location>
        <begin position="1"/>
        <end position="36"/>
    </location>
</feature>
<sequence length="239" mass="26977">MTRSWNHDDETSSSIPPEMLRGERKRKRGRPSFRCNHGRTENLFLLEVDGFSGSKELEIAASASSEAEEDMRFRSRLVASGLGRLHKCATSPKMPKYREVWAHIPTQESLTRCRENGESPDFETIRPTTEKGNWCIVREEGEIGSLDRQRLCKAVSRITKEEQRRTANRPWSDCRPGSRIGSSLAKLHSARPSTAPSKDEAFKQTYYAISLRRIRTPAFPGDVLIPIRQPINPALAAAG</sequence>
<feature type="compositionally biased region" description="Basic and acidic residues" evidence="1">
    <location>
        <begin position="1"/>
        <end position="10"/>
    </location>
</feature>
<protein>
    <submittedName>
        <fullName evidence="2">Uncharacterized protein</fullName>
    </submittedName>
</protein>
<keyword evidence="3" id="KW-1185">Reference proteome</keyword>
<organism evidence="2 3">
    <name type="scientific">Coprinellus micaceus</name>
    <name type="common">Glistening ink-cap mushroom</name>
    <name type="synonym">Coprinus micaceus</name>
    <dbReference type="NCBI Taxonomy" id="71717"/>
    <lineage>
        <taxon>Eukaryota</taxon>
        <taxon>Fungi</taxon>
        <taxon>Dikarya</taxon>
        <taxon>Basidiomycota</taxon>
        <taxon>Agaricomycotina</taxon>
        <taxon>Agaricomycetes</taxon>
        <taxon>Agaricomycetidae</taxon>
        <taxon>Agaricales</taxon>
        <taxon>Agaricineae</taxon>
        <taxon>Psathyrellaceae</taxon>
        <taxon>Coprinellus</taxon>
    </lineage>
</organism>
<name>A0A4Y7T8X5_COPMI</name>
<proteinExistence type="predicted"/>
<evidence type="ECO:0000313" key="3">
    <source>
        <dbReference type="Proteomes" id="UP000298030"/>
    </source>
</evidence>
<dbReference type="Proteomes" id="UP000298030">
    <property type="component" value="Unassembled WGS sequence"/>
</dbReference>
<evidence type="ECO:0000256" key="1">
    <source>
        <dbReference type="SAM" id="MobiDB-lite"/>
    </source>
</evidence>
<evidence type="ECO:0000313" key="2">
    <source>
        <dbReference type="EMBL" id="TEB30605.1"/>
    </source>
</evidence>
<dbReference type="AlphaFoldDB" id="A0A4Y7T8X5"/>
<reference evidence="2 3" key="1">
    <citation type="journal article" date="2019" name="Nat. Ecol. Evol.">
        <title>Megaphylogeny resolves global patterns of mushroom evolution.</title>
        <authorList>
            <person name="Varga T."/>
            <person name="Krizsan K."/>
            <person name="Foldi C."/>
            <person name="Dima B."/>
            <person name="Sanchez-Garcia M."/>
            <person name="Sanchez-Ramirez S."/>
            <person name="Szollosi G.J."/>
            <person name="Szarkandi J.G."/>
            <person name="Papp V."/>
            <person name="Albert L."/>
            <person name="Andreopoulos W."/>
            <person name="Angelini C."/>
            <person name="Antonin V."/>
            <person name="Barry K.W."/>
            <person name="Bougher N.L."/>
            <person name="Buchanan P."/>
            <person name="Buyck B."/>
            <person name="Bense V."/>
            <person name="Catcheside P."/>
            <person name="Chovatia M."/>
            <person name="Cooper J."/>
            <person name="Damon W."/>
            <person name="Desjardin D."/>
            <person name="Finy P."/>
            <person name="Geml J."/>
            <person name="Haridas S."/>
            <person name="Hughes K."/>
            <person name="Justo A."/>
            <person name="Karasinski D."/>
            <person name="Kautmanova I."/>
            <person name="Kiss B."/>
            <person name="Kocsube S."/>
            <person name="Kotiranta H."/>
            <person name="LaButti K.M."/>
            <person name="Lechner B.E."/>
            <person name="Liimatainen K."/>
            <person name="Lipzen A."/>
            <person name="Lukacs Z."/>
            <person name="Mihaltcheva S."/>
            <person name="Morgado L.N."/>
            <person name="Niskanen T."/>
            <person name="Noordeloos M.E."/>
            <person name="Ohm R.A."/>
            <person name="Ortiz-Santana B."/>
            <person name="Ovrebo C."/>
            <person name="Racz N."/>
            <person name="Riley R."/>
            <person name="Savchenko A."/>
            <person name="Shiryaev A."/>
            <person name="Soop K."/>
            <person name="Spirin V."/>
            <person name="Szebenyi C."/>
            <person name="Tomsovsky M."/>
            <person name="Tulloss R.E."/>
            <person name="Uehling J."/>
            <person name="Grigoriev I.V."/>
            <person name="Vagvolgyi C."/>
            <person name="Papp T."/>
            <person name="Martin F.M."/>
            <person name="Miettinen O."/>
            <person name="Hibbett D.S."/>
            <person name="Nagy L.G."/>
        </authorList>
    </citation>
    <scope>NUCLEOTIDE SEQUENCE [LARGE SCALE GENOMIC DNA]</scope>
    <source>
        <strain evidence="2 3">FP101781</strain>
    </source>
</reference>
<accession>A0A4Y7T8X5</accession>
<comment type="caution">
    <text evidence="2">The sequence shown here is derived from an EMBL/GenBank/DDBJ whole genome shotgun (WGS) entry which is preliminary data.</text>
</comment>